<dbReference type="EMBL" id="ML208678">
    <property type="protein sequence ID" value="TFK61258.1"/>
    <property type="molecule type" value="Genomic_DNA"/>
</dbReference>
<keyword evidence="2" id="KW-1185">Reference proteome</keyword>
<sequence>MARLQVALHLHKEEPRESTNTSPELDFSRPETPSITFNPSWMSDLYSWLQIQAAKSLEILFHKQPATAPVPQVDLSSMTHLLTTYPLTLSQIELRPAQLLENLHKSSPLLERISVIVSFSGEVKVNSVDIVKNKCNREGGEHISTAFVSL</sequence>
<reference evidence="1 2" key="1">
    <citation type="journal article" date="2019" name="Nat. Ecol. Evol.">
        <title>Megaphylogeny resolves global patterns of mushroom evolution.</title>
        <authorList>
            <person name="Varga T."/>
            <person name="Krizsan K."/>
            <person name="Foldi C."/>
            <person name="Dima B."/>
            <person name="Sanchez-Garcia M."/>
            <person name="Sanchez-Ramirez S."/>
            <person name="Szollosi G.J."/>
            <person name="Szarkandi J.G."/>
            <person name="Papp V."/>
            <person name="Albert L."/>
            <person name="Andreopoulos W."/>
            <person name="Angelini C."/>
            <person name="Antonin V."/>
            <person name="Barry K.W."/>
            <person name="Bougher N.L."/>
            <person name="Buchanan P."/>
            <person name="Buyck B."/>
            <person name="Bense V."/>
            <person name="Catcheside P."/>
            <person name="Chovatia M."/>
            <person name="Cooper J."/>
            <person name="Damon W."/>
            <person name="Desjardin D."/>
            <person name="Finy P."/>
            <person name="Geml J."/>
            <person name="Haridas S."/>
            <person name="Hughes K."/>
            <person name="Justo A."/>
            <person name="Karasinski D."/>
            <person name="Kautmanova I."/>
            <person name="Kiss B."/>
            <person name="Kocsube S."/>
            <person name="Kotiranta H."/>
            <person name="LaButti K.M."/>
            <person name="Lechner B.E."/>
            <person name="Liimatainen K."/>
            <person name="Lipzen A."/>
            <person name="Lukacs Z."/>
            <person name="Mihaltcheva S."/>
            <person name="Morgado L.N."/>
            <person name="Niskanen T."/>
            <person name="Noordeloos M.E."/>
            <person name="Ohm R.A."/>
            <person name="Ortiz-Santana B."/>
            <person name="Ovrebo C."/>
            <person name="Racz N."/>
            <person name="Riley R."/>
            <person name="Savchenko A."/>
            <person name="Shiryaev A."/>
            <person name="Soop K."/>
            <person name="Spirin V."/>
            <person name="Szebenyi C."/>
            <person name="Tomsovsky M."/>
            <person name="Tulloss R.E."/>
            <person name="Uehling J."/>
            <person name="Grigoriev I.V."/>
            <person name="Vagvolgyi C."/>
            <person name="Papp T."/>
            <person name="Martin F.M."/>
            <person name="Miettinen O."/>
            <person name="Hibbett D.S."/>
            <person name="Nagy L.G."/>
        </authorList>
    </citation>
    <scope>NUCLEOTIDE SEQUENCE [LARGE SCALE GENOMIC DNA]</scope>
    <source>
        <strain evidence="1 2">NL-1719</strain>
    </source>
</reference>
<accession>A0ACD3A6E2</accession>
<protein>
    <submittedName>
        <fullName evidence="1">Uncharacterized protein</fullName>
    </submittedName>
</protein>
<gene>
    <name evidence="1" type="ORF">BDN72DRAFT_904259</name>
</gene>
<evidence type="ECO:0000313" key="2">
    <source>
        <dbReference type="Proteomes" id="UP000308600"/>
    </source>
</evidence>
<organism evidence="1 2">
    <name type="scientific">Pluteus cervinus</name>
    <dbReference type="NCBI Taxonomy" id="181527"/>
    <lineage>
        <taxon>Eukaryota</taxon>
        <taxon>Fungi</taxon>
        <taxon>Dikarya</taxon>
        <taxon>Basidiomycota</taxon>
        <taxon>Agaricomycotina</taxon>
        <taxon>Agaricomycetes</taxon>
        <taxon>Agaricomycetidae</taxon>
        <taxon>Agaricales</taxon>
        <taxon>Pluteineae</taxon>
        <taxon>Pluteaceae</taxon>
        <taxon>Pluteus</taxon>
    </lineage>
</organism>
<proteinExistence type="predicted"/>
<dbReference type="Proteomes" id="UP000308600">
    <property type="component" value="Unassembled WGS sequence"/>
</dbReference>
<evidence type="ECO:0000313" key="1">
    <source>
        <dbReference type="EMBL" id="TFK61258.1"/>
    </source>
</evidence>
<name>A0ACD3A6E2_9AGAR</name>